<dbReference type="EMBL" id="BPLR01017945">
    <property type="protein sequence ID" value="GIY95650.1"/>
    <property type="molecule type" value="Genomic_DNA"/>
</dbReference>
<evidence type="ECO:0000313" key="3">
    <source>
        <dbReference type="Proteomes" id="UP001054945"/>
    </source>
</evidence>
<keyword evidence="3" id="KW-1185">Reference proteome</keyword>
<proteinExistence type="predicted"/>
<protein>
    <submittedName>
        <fullName evidence="2">Uncharacterized protein</fullName>
    </submittedName>
</protein>
<feature type="region of interest" description="Disordered" evidence="1">
    <location>
        <begin position="1"/>
        <end position="56"/>
    </location>
</feature>
<feature type="compositionally biased region" description="Basic residues" evidence="1">
    <location>
        <begin position="31"/>
        <end position="47"/>
    </location>
</feature>
<accession>A0AAV4XKM7</accession>
<organism evidence="2 3">
    <name type="scientific">Caerostris extrusa</name>
    <name type="common">Bark spider</name>
    <name type="synonym">Caerostris bankana</name>
    <dbReference type="NCBI Taxonomy" id="172846"/>
    <lineage>
        <taxon>Eukaryota</taxon>
        <taxon>Metazoa</taxon>
        <taxon>Ecdysozoa</taxon>
        <taxon>Arthropoda</taxon>
        <taxon>Chelicerata</taxon>
        <taxon>Arachnida</taxon>
        <taxon>Araneae</taxon>
        <taxon>Araneomorphae</taxon>
        <taxon>Entelegynae</taxon>
        <taxon>Araneoidea</taxon>
        <taxon>Araneidae</taxon>
        <taxon>Caerostris</taxon>
    </lineage>
</organism>
<reference evidence="2 3" key="1">
    <citation type="submission" date="2021-06" db="EMBL/GenBank/DDBJ databases">
        <title>Caerostris extrusa draft genome.</title>
        <authorList>
            <person name="Kono N."/>
            <person name="Arakawa K."/>
        </authorList>
    </citation>
    <scope>NUCLEOTIDE SEQUENCE [LARGE SCALE GENOMIC DNA]</scope>
</reference>
<dbReference type="AlphaFoldDB" id="A0AAV4XKM7"/>
<evidence type="ECO:0000256" key="1">
    <source>
        <dbReference type="SAM" id="MobiDB-lite"/>
    </source>
</evidence>
<evidence type="ECO:0000313" key="2">
    <source>
        <dbReference type="EMBL" id="GIY95650.1"/>
    </source>
</evidence>
<sequence length="79" mass="9209">MVWTDYCRGTEARSSPQHPETGYQGNEGRRRTGRRSIHGRTFHHSGKREKEVKVSQRSLHPKNCLLVKMNFLIKRGFGE</sequence>
<name>A0AAV4XKM7_CAEEX</name>
<comment type="caution">
    <text evidence="2">The sequence shown here is derived from an EMBL/GenBank/DDBJ whole genome shotgun (WGS) entry which is preliminary data.</text>
</comment>
<gene>
    <name evidence="2" type="ORF">CEXT_462991</name>
</gene>
<dbReference type="Proteomes" id="UP001054945">
    <property type="component" value="Unassembled WGS sequence"/>
</dbReference>